<accession>A0A454Y2E6</accession>
<dbReference type="EnsemblMetazoa" id="PPA35742.1">
    <property type="protein sequence ID" value="PPA35742.1"/>
    <property type="gene ID" value="WBGene00274111"/>
</dbReference>
<accession>A0A8R1YTB1</accession>
<dbReference type="Proteomes" id="UP000005239">
    <property type="component" value="Unassembled WGS sequence"/>
</dbReference>
<reference evidence="2" key="1">
    <citation type="journal article" date="2008" name="Nat. Genet.">
        <title>The Pristionchus pacificus genome provides a unique perspective on nematode lifestyle and parasitism.</title>
        <authorList>
            <person name="Dieterich C."/>
            <person name="Clifton S.W."/>
            <person name="Schuster L.N."/>
            <person name="Chinwalla A."/>
            <person name="Delehaunty K."/>
            <person name="Dinkelacker I."/>
            <person name="Fulton L."/>
            <person name="Fulton R."/>
            <person name="Godfrey J."/>
            <person name="Minx P."/>
            <person name="Mitreva M."/>
            <person name="Roeseler W."/>
            <person name="Tian H."/>
            <person name="Witte H."/>
            <person name="Yang S.P."/>
            <person name="Wilson R.K."/>
            <person name="Sommer R.J."/>
        </authorList>
    </citation>
    <scope>NUCLEOTIDE SEQUENCE [LARGE SCALE GENOMIC DNA]</scope>
    <source>
        <strain evidence="2">PS312</strain>
    </source>
</reference>
<name>A0A454Y2E6_PRIPA</name>
<proteinExistence type="predicted"/>
<gene>
    <name evidence="1" type="primary">WBGene00274111</name>
</gene>
<reference evidence="1" key="2">
    <citation type="submission" date="2022-06" db="UniProtKB">
        <authorList>
            <consortium name="EnsemblMetazoa"/>
        </authorList>
    </citation>
    <scope>IDENTIFICATION</scope>
    <source>
        <strain evidence="1">PS312</strain>
    </source>
</reference>
<evidence type="ECO:0000313" key="1">
    <source>
        <dbReference type="EnsemblMetazoa" id="PPA35742.1"/>
    </source>
</evidence>
<dbReference type="AlphaFoldDB" id="A0A454Y2E6"/>
<evidence type="ECO:0000313" key="2">
    <source>
        <dbReference type="Proteomes" id="UP000005239"/>
    </source>
</evidence>
<protein>
    <submittedName>
        <fullName evidence="1">Uncharacterized protein</fullName>
    </submittedName>
</protein>
<keyword evidence="2" id="KW-1185">Reference proteome</keyword>
<organism evidence="1 2">
    <name type="scientific">Pristionchus pacificus</name>
    <name type="common">Parasitic nematode worm</name>
    <dbReference type="NCBI Taxonomy" id="54126"/>
    <lineage>
        <taxon>Eukaryota</taxon>
        <taxon>Metazoa</taxon>
        <taxon>Ecdysozoa</taxon>
        <taxon>Nematoda</taxon>
        <taxon>Chromadorea</taxon>
        <taxon>Rhabditida</taxon>
        <taxon>Rhabditina</taxon>
        <taxon>Diplogasteromorpha</taxon>
        <taxon>Diplogasteroidea</taxon>
        <taxon>Neodiplogasteridae</taxon>
        <taxon>Pristionchus</taxon>
    </lineage>
</organism>
<sequence length="304" mass="36214">MARYENIVTEYRKKSDAFKHCLNALEETMRHSMTARQRKMKNNWPLNGLEMGNRIVMKQFEEYTELLKKINEEVEDENLFEEIMDEHLIVKGEIECLQEVMAQHANQLGRNREFEFINLDFLEDPSNGDFDWRTEETIEFLMISEFNMERRRHRRVKEGNNFEKVEFAKGFIPENCAEIIREFENLKRELVDKKRILMKLHSVNDNNAIESSEKLMSEALSSLNDIFRFVVNATQLYRKAKRIGNNNKVFTSTINSLLLEIDFIFERIHKIVDRCIDQAPFTTRTLRSFTVLFSPINGFRLKHL</sequence>